<sequence length="817" mass="88209">MEEEHATTSPVTSPVTAAAAPDAAVAPTTAATAATSAVSEAALSASSEGHAAETTTTGAGESSVRRRSSKHHRKGGKKHQEKAQASDNDQSQPRQPQEQLSGVDGVDASSFGHDACDVTVPVIGQGVVASATVRSRPPSTTTGLLEYWPLAVTIVVLVVVILVQLLIAAPIRLQRAPRAHRGGKVCESEPCRHYAQLIAGTTNLSASACDNFYAHVCGRWDASHSRKGDSSVLAEAWRRLARRAASRLSMVPDTRGKPEPVHRASHFIHTCLDIIKVPRAPEIKEVLERGNITWPKSNERPDFLGALFYMARRVFIPVAFDVATLEIGEKATSTSRTQTLFFGLPSRFLGHARALARLRRSGRLLDHLHLTYEALDLAVNETRLKEIASHFGYLGDFFTRYEAASNYVTRSANASFFLQYTPSVSKARWDTWTKRYLNVSLIDDLDKLRGGVAIQGADVFSAVFEVHAKHGEHVTDDVVGGLCVQALVDYTSSELLTSLLGGSRELATKSVYERCFSDSYRFYGAAIDAFLHPPLSREVVDLRRVATIVHKTFSNTLRRRFAMPGAIAPASATKNSSSAHRNFDLALSSLYGLNTKAFADSYDRYPPETDSGLYNWMRHAAFAAAGGKSPTGESLGETLNEDVGRVAGRFHNFRLRLAHMEDPFCVANVSSAVLMAGVGARLAAALFYDHIAVSSPDDPSQVYTENQECLFPGTGGGSSDLEIQGAVASIDVAWSALKTASVARSSTGMAIAPGDSGGGFLADEELFFSFFCYLLCGEPDGERLCNVPLRHSSGFARVFGCENASAMNPDKKCRMGV</sequence>
<gene>
    <name evidence="1" type="ORF">HPB49_000511</name>
</gene>
<reference evidence="1" key="1">
    <citation type="submission" date="2020-05" db="EMBL/GenBank/DDBJ databases">
        <title>Large-scale comparative analyses of tick genomes elucidate their genetic diversity and vector capacities.</title>
        <authorList>
            <person name="Jia N."/>
            <person name="Wang J."/>
            <person name="Shi W."/>
            <person name="Du L."/>
            <person name="Sun Y."/>
            <person name="Zhan W."/>
            <person name="Jiang J."/>
            <person name="Wang Q."/>
            <person name="Zhang B."/>
            <person name="Ji P."/>
            <person name="Sakyi L.B."/>
            <person name="Cui X."/>
            <person name="Yuan T."/>
            <person name="Jiang B."/>
            <person name="Yang W."/>
            <person name="Lam T.T.-Y."/>
            <person name="Chang Q."/>
            <person name="Ding S."/>
            <person name="Wang X."/>
            <person name="Zhu J."/>
            <person name="Ruan X."/>
            <person name="Zhao L."/>
            <person name="Wei J."/>
            <person name="Que T."/>
            <person name="Du C."/>
            <person name="Cheng J."/>
            <person name="Dai P."/>
            <person name="Han X."/>
            <person name="Huang E."/>
            <person name="Gao Y."/>
            <person name="Liu J."/>
            <person name="Shao H."/>
            <person name="Ye R."/>
            <person name="Li L."/>
            <person name="Wei W."/>
            <person name="Wang X."/>
            <person name="Wang C."/>
            <person name="Yang T."/>
            <person name="Huo Q."/>
            <person name="Li W."/>
            <person name="Guo W."/>
            <person name="Chen H."/>
            <person name="Zhou L."/>
            <person name="Ni X."/>
            <person name="Tian J."/>
            <person name="Zhou Y."/>
            <person name="Sheng Y."/>
            <person name="Liu T."/>
            <person name="Pan Y."/>
            <person name="Xia L."/>
            <person name="Li J."/>
            <person name="Zhao F."/>
            <person name="Cao W."/>
        </authorList>
    </citation>
    <scope>NUCLEOTIDE SEQUENCE</scope>
    <source>
        <strain evidence="1">Dsil-2018</strain>
    </source>
</reference>
<organism evidence="1 2">
    <name type="scientific">Dermacentor silvarum</name>
    <name type="common">Tick</name>
    <dbReference type="NCBI Taxonomy" id="543639"/>
    <lineage>
        <taxon>Eukaryota</taxon>
        <taxon>Metazoa</taxon>
        <taxon>Ecdysozoa</taxon>
        <taxon>Arthropoda</taxon>
        <taxon>Chelicerata</taxon>
        <taxon>Arachnida</taxon>
        <taxon>Acari</taxon>
        <taxon>Parasitiformes</taxon>
        <taxon>Ixodida</taxon>
        <taxon>Ixodoidea</taxon>
        <taxon>Ixodidae</taxon>
        <taxon>Rhipicephalinae</taxon>
        <taxon>Dermacentor</taxon>
    </lineage>
</organism>
<evidence type="ECO:0000313" key="2">
    <source>
        <dbReference type="Proteomes" id="UP000821865"/>
    </source>
</evidence>
<dbReference type="EMBL" id="CM023479">
    <property type="protein sequence ID" value="KAH7973382.1"/>
    <property type="molecule type" value="Genomic_DNA"/>
</dbReference>
<protein>
    <submittedName>
        <fullName evidence="1">Uncharacterized protein</fullName>
    </submittedName>
</protein>
<comment type="caution">
    <text evidence="1">The sequence shown here is derived from an EMBL/GenBank/DDBJ whole genome shotgun (WGS) entry which is preliminary data.</text>
</comment>
<keyword evidence="2" id="KW-1185">Reference proteome</keyword>
<name>A0ACB8DLQ2_DERSI</name>
<evidence type="ECO:0000313" key="1">
    <source>
        <dbReference type="EMBL" id="KAH7973382.1"/>
    </source>
</evidence>
<accession>A0ACB8DLQ2</accession>
<proteinExistence type="predicted"/>
<dbReference type="Proteomes" id="UP000821865">
    <property type="component" value="Chromosome 10"/>
</dbReference>